<dbReference type="AlphaFoldDB" id="A0A1H9TMZ1"/>
<reference evidence="3" key="1">
    <citation type="submission" date="2016-10" db="EMBL/GenBank/DDBJ databases">
        <authorList>
            <person name="Varghese N."/>
            <person name="Submissions S."/>
        </authorList>
    </citation>
    <scope>NUCLEOTIDE SEQUENCE [LARGE SCALE GENOMIC DNA]</scope>
    <source>
        <strain evidence="3">DSM 20524</strain>
    </source>
</reference>
<organism evidence="2 3">
    <name type="scientific">Corynebacterium cystitidis DSM 20524</name>
    <dbReference type="NCBI Taxonomy" id="1121357"/>
    <lineage>
        <taxon>Bacteria</taxon>
        <taxon>Bacillati</taxon>
        <taxon>Actinomycetota</taxon>
        <taxon>Actinomycetes</taxon>
        <taxon>Mycobacteriales</taxon>
        <taxon>Corynebacteriaceae</taxon>
        <taxon>Corynebacterium</taxon>
    </lineage>
</organism>
<feature type="transmembrane region" description="Helical" evidence="1">
    <location>
        <begin position="20"/>
        <end position="41"/>
    </location>
</feature>
<keyword evidence="1" id="KW-1133">Transmembrane helix</keyword>
<keyword evidence="1" id="KW-0472">Membrane</keyword>
<protein>
    <submittedName>
        <fullName evidence="2">Uncharacterized protein</fullName>
    </submittedName>
</protein>
<name>A0A1H9TMZ1_9CORY</name>
<evidence type="ECO:0000256" key="1">
    <source>
        <dbReference type="SAM" id="Phobius"/>
    </source>
</evidence>
<sequence length="177" mass="18405">MTDSFSQLEKSGGSNRLVVVSGITVLVVACIAAVVAGIVALKRDDASSATSALPETVTVTATPPERDFVPDSAPVGTFVGTLTSVEEDTAGRSWQAVATFGGETGMVVYPDQECVVSLTPLSRKTYRSTALTTSCSATDGFWQVHQPEAGLVELVYEINGVPVVEGTLSLGVPVRPE</sequence>
<evidence type="ECO:0000313" key="3">
    <source>
        <dbReference type="Proteomes" id="UP000198929"/>
    </source>
</evidence>
<keyword evidence="3" id="KW-1185">Reference proteome</keyword>
<accession>A0A1H9TMZ1</accession>
<proteinExistence type="predicted"/>
<evidence type="ECO:0000313" key="2">
    <source>
        <dbReference type="EMBL" id="SER97983.1"/>
    </source>
</evidence>
<dbReference type="InterPro" id="IPR010916">
    <property type="entry name" value="TonB_box_CS"/>
</dbReference>
<dbReference type="RefSeq" id="WP_092258398.1">
    <property type="nucleotide sequence ID" value="NZ_CP047199.1"/>
</dbReference>
<gene>
    <name evidence="2" type="ORF">SAMN05661109_01459</name>
</gene>
<dbReference type="Proteomes" id="UP000198929">
    <property type="component" value="Unassembled WGS sequence"/>
</dbReference>
<dbReference type="EMBL" id="FOGQ01000006">
    <property type="protein sequence ID" value="SER97983.1"/>
    <property type="molecule type" value="Genomic_DNA"/>
</dbReference>
<dbReference type="PROSITE" id="PS00430">
    <property type="entry name" value="TONB_DEPENDENT_REC_1"/>
    <property type="match status" value="1"/>
</dbReference>
<keyword evidence="1" id="KW-0812">Transmembrane</keyword>